<evidence type="ECO:0000256" key="1">
    <source>
        <dbReference type="ARBA" id="ARBA00022448"/>
    </source>
</evidence>
<proteinExistence type="inferred from homology"/>
<evidence type="ECO:0000256" key="4">
    <source>
        <dbReference type="ARBA" id="ARBA00022833"/>
    </source>
</evidence>
<dbReference type="Gene3D" id="3.40.50.410">
    <property type="entry name" value="von Willebrand factor, type A domain"/>
    <property type="match status" value="1"/>
</dbReference>
<dbReference type="Gene3D" id="3.40.20.10">
    <property type="entry name" value="Severin"/>
    <property type="match status" value="1"/>
</dbReference>
<dbReference type="GO" id="GO:0005789">
    <property type="term" value="C:endoplasmic reticulum membrane"/>
    <property type="evidence" value="ECO:0007669"/>
    <property type="project" value="UniProtKB-SubCell"/>
</dbReference>
<dbReference type="InterPro" id="IPR036175">
    <property type="entry name" value="Sec23/24_helical_dom_sf"/>
</dbReference>
<dbReference type="GO" id="GO:0090110">
    <property type="term" value="P:COPII-coated vesicle cargo loading"/>
    <property type="evidence" value="ECO:0007669"/>
    <property type="project" value="TreeGrafter"/>
</dbReference>
<comment type="caution">
    <text evidence="13">The sequence shown here is derived from an EMBL/GenBank/DDBJ whole genome shotgun (WGS) entry which is preliminary data.</text>
</comment>
<dbReference type="InterPro" id="IPR006896">
    <property type="entry name" value="Sec23/24_trunk_dom"/>
</dbReference>
<keyword evidence="7 9" id="KW-0472">Membrane</keyword>
<dbReference type="SUPFAM" id="SSF82919">
    <property type="entry name" value="Zn-finger domain of Sec23/24"/>
    <property type="match status" value="1"/>
</dbReference>
<evidence type="ECO:0000256" key="7">
    <source>
        <dbReference type="ARBA" id="ARBA00023136"/>
    </source>
</evidence>
<dbReference type="InterPro" id="IPR036180">
    <property type="entry name" value="Gelsolin-like_dom_sf"/>
</dbReference>
<keyword evidence="9" id="KW-0963">Cytoplasm</keyword>
<dbReference type="Pfam" id="PF04810">
    <property type="entry name" value="zf-Sec23_Sec24"/>
    <property type="match status" value="1"/>
</dbReference>
<keyword evidence="3 9" id="KW-0256">Endoplasmic reticulum</keyword>
<feature type="domain" description="Zinc finger Sec23/Sec24-type" evidence="10">
    <location>
        <begin position="53"/>
        <end position="91"/>
    </location>
</feature>
<protein>
    <recommendedName>
        <fullName evidence="9">Protein transport protein SEC23</fullName>
    </recommendedName>
</protein>
<dbReference type="InterPro" id="IPR037364">
    <property type="entry name" value="Sec23"/>
</dbReference>
<reference evidence="13" key="1">
    <citation type="submission" date="2020-06" db="EMBL/GenBank/DDBJ databases">
        <authorList>
            <person name="Li T."/>
            <person name="Hu X."/>
            <person name="Zhang T."/>
            <person name="Song X."/>
            <person name="Zhang H."/>
            <person name="Dai N."/>
            <person name="Sheng W."/>
            <person name="Hou X."/>
            <person name="Wei L."/>
        </authorList>
    </citation>
    <scope>NUCLEOTIDE SEQUENCE</scope>
    <source>
        <strain evidence="13">G02</strain>
        <tissue evidence="13">Leaf</tissue>
    </source>
</reference>
<evidence type="ECO:0000259" key="10">
    <source>
        <dbReference type="Pfam" id="PF04810"/>
    </source>
</evidence>
<dbReference type="GO" id="GO:0070971">
    <property type="term" value="C:endoplasmic reticulum exit site"/>
    <property type="evidence" value="ECO:0007669"/>
    <property type="project" value="TreeGrafter"/>
</dbReference>
<dbReference type="SUPFAM" id="SSF81811">
    <property type="entry name" value="Helical domain of Sec23/24"/>
    <property type="match status" value="1"/>
</dbReference>
<evidence type="ECO:0000256" key="2">
    <source>
        <dbReference type="ARBA" id="ARBA00022723"/>
    </source>
</evidence>
<comment type="similarity">
    <text evidence="9">Belongs to the SEC23/SEC24 family. SEC23 subfamily.</text>
</comment>
<dbReference type="AlphaFoldDB" id="A0AAW2UAW8"/>
<evidence type="ECO:0000313" key="13">
    <source>
        <dbReference type="EMBL" id="KAL0414414.1"/>
    </source>
</evidence>
<dbReference type="GO" id="GO:0030127">
    <property type="term" value="C:COPII vesicle coat"/>
    <property type="evidence" value="ECO:0007669"/>
    <property type="project" value="InterPro"/>
</dbReference>
<accession>A0AAW2UAW8</accession>
<dbReference type="Pfam" id="PF04811">
    <property type="entry name" value="Sec23_trunk"/>
    <property type="match status" value="1"/>
</dbReference>
<evidence type="ECO:0000256" key="5">
    <source>
        <dbReference type="ARBA" id="ARBA00022892"/>
    </source>
</evidence>
<dbReference type="GO" id="GO:0005096">
    <property type="term" value="F:GTPase activator activity"/>
    <property type="evidence" value="ECO:0007669"/>
    <property type="project" value="TreeGrafter"/>
</dbReference>
<evidence type="ECO:0000256" key="6">
    <source>
        <dbReference type="ARBA" id="ARBA00022927"/>
    </source>
</evidence>
<keyword evidence="5 9" id="KW-0931">ER-Golgi transport</keyword>
<feature type="domain" description="Sec23/Sec24 trunk" evidence="11">
    <location>
        <begin position="167"/>
        <end position="423"/>
    </location>
</feature>
<comment type="function">
    <text evidence="9">Component of the coat protein complex II (COPII) which promotes the formation of transport vesicles from the endoplasmic reticulum (ER). The coat has two main functions, the physical deformation of the endoplasmic reticulum membrane into vesicles and the selection of cargo molecules.</text>
</comment>
<keyword evidence="2 9" id="KW-0479">Metal-binding</keyword>
<evidence type="ECO:0000259" key="12">
    <source>
        <dbReference type="Pfam" id="PF04815"/>
    </source>
</evidence>
<sequence length="650" mass="72235">MDFSELEGIEGLRWSWHSWPTSKPEVASLVVPLSIMCTPLTPFSELPILPYEPLNCSQCAAVLNPYSRVDYVSKIWVCSFCYRKNPFPRSYAHINENNIPAELFPTYSTVEYHLGTGPASGLASGLVRSPSGLSGLRSNSSSFSSMSAYSGSGLGLDWAGVGVAVGPAFVFVVDGCSSPEELEALKRELLHTITRLPENALVGLVVFDAMVKVYDLGFTECLKVVVFHGERELSPEQVKELLGLHHMKQSLGKASGVQKQGFLLPVSECEFNIMTAIEDIHSSPLVKPGHRPLRSTGVAISVAVGLLEGCLINAGSRVMVFTSGPATTGPGMIVNSDLSYSIRTHRDLHNGYASYYKTSSEFYKQISHRLSDSSIILDLFACSLDQVGAAELKFPVESSGGFMMLGESFESEQFRKCLRHMFDRDDDGNLKMFFDASIEVVTTKDVKICGALGPCVSIQKKNDSEAAASVMARLAIHKAERNFAEDVIRWLDKTLIQFASKFGDYAQEDPSSFRLSTNFSLYPQFMYYLRRSQFMDVFNSTPDETAFFRLMLNREGVVNSLIMVQPTLFQYSFDGPPVPVVLDVCSISPDVILLFDSFFYVVIHYGSKIAQWRKLGMTRTLAMKVSRNSWKLQSLTLNNWWQKGFQCQNL</sequence>
<dbReference type="FunFam" id="2.30.30.380:FF:000001">
    <property type="entry name" value="Protein transport protein SEC23"/>
    <property type="match status" value="1"/>
</dbReference>
<feature type="domain" description="Sec23/Sec24 helical" evidence="12">
    <location>
        <begin position="463"/>
        <end position="561"/>
    </location>
</feature>
<dbReference type="PANTHER" id="PTHR11141">
    <property type="entry name" value="PROTEIN TRANSPORT PROTEIN SEC23"/>
    <property type="match status" value="1"/>
</dbReference>
<dbReference type="SUPFAM" id="SSF53300">
    <property type="entry name" value="vWA-like"/>
    <property type="match status" value="1"/>
</dbReference>
<dbReference type="InterPro" id="IPR029006">
    <property type="entry name" value="ADF-H/Gelsolin-like_dom_sf"/>
</dbReference>
<dbReference type="SUPFAM" id="SSF82754">
    <property type="entry name" value="C-terminal, gelsolin-like domain of Sec23/24"/>
    <property type="match status" value="1"/>
</dbReference>
<dbReference type="SUPFAM" id="SSF81995">
    <property type="entry name" value="beta-sandwich domain of Sec23/24"/>
    <property type="match status" value="1"/>
</dbReference>
<dbReference type="FunFam" id="3.40.50.410:FF:000043">
    <property type="entry name" value="Protein transport protein SEC23"/>
    <property type="match status" value="1"/>
</dbReference>
<evidence type="ECO:0000259" key="11">
    <source>
        <dbReference type="Pfam" id="PF04811"/>
    </source>
</evidence>
<dbReference type="Gene3D" id="1.20.120.730">
    <property type="entry name" value="Sec23/Sec24 helical domain"/>
    <property type="match status" value="1"/>
</dbReference>
<dbReference type="PANTHER" id="PTHR11141:SF22">
    <property type="entry name" value="PROTEIN TRANSPORT PROTEIN SEC23 G"/>
    <property type="match status" value="1"/>
</dbReference>
<evidence type="ECO:0000256" key="3">
    <source>
        <dbReference type="ARBA" id="ARBA00022824"/>
    </source>
</evidence>
<keyword evidence="6 9" id="KW-0653">Protein transport</keyword>
<keyword evidence="1 9" id="KW-0813">Transport</keyword>
<dbReference type="InterPro" id="IPR006900">
    <property type="entry name" value="Sec23/24_helical_dom"/>
</dbReference>
<evidence type="ECO:0000256" key="9">
    <source>
        <dbReference type="RuleBase" id="RU365030"/>
    </source>
</evidence>
<dbReference type="GO" id="GO:0006886">
    <property type="term" value="P:intracellular protein transport"/>
    <property type="evidence" value="ECO:0007669"/>
    <property type="project" value="InterPro"/>
</dbReference>
<evidence type="ECO:0000256" key="8">
    <source>
        <dbReference type="ARBA" id="ARBA00023329"/>
    </source>
</evidence>
<gene>
    <name evidence="13" type="ORF">Sradi_1643100</name>
</gene>
<keyword evidence="8 9" id="KW-0968">Cytoplasmic vesicle</keyword>
<dbReference type="Pfam" id="PF04815">
    <property type="entry name" value="Sec23_helical"/>
    <property type="match status" value="1"/>
</dbReference>
<name>A0AAW2UAW8_SESRA</name>
<keyword evidence="4 9" id="KW-0862">Zinc</keyword>
<dbReference type="GO" id="GO:0008270">
    <property type="term" value="F:zinc ion binding"/>
    <property type="evidence" value="ECO:0007669"/>
    <property type="project" value="InterPro"/>
</dbReference>
<comment type="subcellular location">
    <subcellularLocation>
        <location evidence="9">Cytoplasmic vesicle</location>
        <location evidence="9">COPII-coated vesicle membrane</location>
        <topology evidence="9">Peripheral membrane protein</topology>
        <orientation evidence="9">Cytoplasmic side</orientation>
    </subcellularLocation>
    <subcellularLocation>
        <location evidence="9">Endoplasmic reticulum membrane</location>
        <topology evidence="9">Peripheral membrane protein</topology>
        <orientation evidence="9">Cytoplasmic side</orientation>
    </subcellularLocation>
</comment>
<dbReference type="Gene3D" id="2.30.30.380">
    <property type="entry name" value="Zn-finger domain of Sec23/24"/>
    <property type="match status" value="1"/>
</dbReference>
<dbReference type="InterPro" id="IPR036174">
    <property type="entry name" value="Znf_Sec23_Sec24_sf"/>
</dbReference>
<dbReference type="InterPro" id="IPR006895">
    <property type="entry name" value="Znf_Sec23_Sec24"/>
</dbReference>
<dbReference type="InterPro" id="IPR036465">
    <property type="entry name" value="vWFA_dom_sf"/>
</dbReference>
<organism evidence="13">
    <name type="scientific">Sesamum radiatum</name>
    <name type="common">Black benniseed</name>
    <dbReference type="NCBI Taxonomy" id="300843"/>
    <lineage>
        <taxon>Eukaryota</taxon>
        <taxon>Viridiplantae</taxon>
        <taxon>Streptophyta</taxon>
        <taxon>Embryophyta</taxon>
        <taxon>Tracheophyta</taxon>
        <taxon>Spermatophyta</taxon>
        <taxon>Magnoliopsida</taxon>
        <taxon>eudicotyledons</taxon>
        <taxon>Gunneridae</taxon>
        <taxon>Pentapetalae</taxon>
        <taxon>asterids</taxon>
        <taxon>lamiids</taxon>
        <taxon>Lamiales</taxon>
        <taxon>Pedaliaceae</taxon>
        <taxon>Sesamum</taxon>
    </lineage>
</organism>
<reference evidence="13" key="2">
    <citation type="journal article" date="2024" name="Plant">
        <title>Genomic evolution and insights into agronomic trait innovations of Sesamum species.</title>
        <authorList>
            <person name="Miao H."/>
            <person name="Wang L."/>
            <person name="Qu L."/>
            <person name="Liu H."/>
            <person name="Sun Y."/>
            <person name="Le M."/>
            <person name="Wang Q."/>
            <person name="Wei S."/>
            <person name="Zheng Y."/>
            <person name="Lin W."/>
            <person name="Duan Y."/>
            <person name="Cao H."/>
            <person name="Xiong S."/>
            <person name="Wang X."/>
            <person name="Wei L."/>
            <person name="Li C."/>
            <person name="Ma Q."/>
            <person name="Ju M."/>
            <person name="Zhao R."/>
            <person name="Li G."/>
            <person name="Mu C."/>
            <person name="Tian Q."/>
            <person name="Mei H."/>
            <person name="Zhang T."/>
            <person name="Gao T."/>
            <person name="Zhang H."/>
        </authorList>
    </citation>
    <scope>NUCLEOTIDE SEQUENCE</scope>
    <source>
        <strain evidence="13">G02</strain>
    </source>
</reference>
<dbReference type="EMBL" id="JACGWJ010000006">
    <property type="protein sequence ID" value="KAL0414414.1"/>
    <property type="molecule type" value="Genomic_DNA"/>
</dbReference>